<evidence type="ECO:0000256" key="22">
    <source>
        <dbReference type="SAM" id="Phobius"/>
    </source>
</evidence>
<evidence type="ECO:0000256" key="21">
    <source>
        <dbReference type="SAM" id="Coils"/>
    </source>
</evidence>
<evidence type="ECO:0000256" key="7">
    <source>
        <dbReference type="ARBA" id="ARBA00022475"/>
    </source>
</evidence>
<dbReference type="Gene3D" id="1.20.5.1930">
    <property type="match status" value="1"/>
</dbReference>
<dbReference type="Pfam" id="PF07730">
    <property type="entry name" value="HisKA_3"/>
    <property type="match status" value="1"/>
</dbReference>
<evidence type="ECO:0000256" key="19">
    <source>
        <dbReference type="ARBA" id="ARBA00024827"/>
    </source>
</evidence>
<sequence length="471" mass="53489">MNRFFDYPTLRIFLDGMLCMMLVYTLISYVWHRKRLHFLYSAYIISLLIYFYLNDVCHFYIDTHAPDGLTNRALLAESVIQCFSFIIYGRFAIVLMDLRTNDRVSVRLINAIAALALLLIVFDSIKFLAGTTDGPFQRAFYIASRYFVCFCALATVPRILRLRNQVVSFFITGTLFYVSGALLGLVMHQFGWDSRQPDAPFTFPMIPMEIGVVLETICITVGISLLNRQTEREKIQFQAQLIEQLQENERKQQQLQRIRDDIARDLHDEIGSDLSGISILSGVAIRQLDHQPEKVRTALTIIGETAQNVMSAMREIIWSLNSAQDSMEQLSLRLKETAYNLFEHTPVDLEITFQKNLPAGLLATQHRRDFFLTYKEILHNIVRHAHAHTVAINLTVAHETLWLVIRDNGVGFNPALLRTGSGLTNMHQRIARLGGEIDIRSQPGEGTAITVRCPVPASQAEAVAPGPPIMM</sequence>
<dbReference type="GO" id="GO:0005886">
    <property type="term" value="C:plasma membrane"/>
    <property type="evidence" value="ECO:0007669"/>
    <property type="project" value="UniProtKB-SubCell"/>
</dbReference>
<dbReference type="InterPro" id="IPR036890">
    <property type="entry name" value="HATPase_C_sf"/>
</dbReference>
<keyword evidence="14 22" id="KW-1133">Transmembrane helix</keyword>
<evidence type="ECO:0000256" key="15">
    <source>
        <dbReference type="ARBA" id="ARBA00023004"/>
    </source>
</evidence>
<keyword evidence="17" id="KW-0411">Iron-sulfur</keyword>
<comment type="cofactor">
    <cofactor evidence="2">
        <name>[4Fe-4S] cluster</name>
        <dbReference type="ChEBI" id="CHEBI:49883"/>
    </cofactor>
</comment>
<dbReference type="EC" id="2.7.13.3" evidence="5"/>
<dbReference type="GO" id="GO:0051539">
    <property type="term" value="F:4 iron, 4 sulfur cluster binding"/>
    <property type="evidence" value="ECO:0007669"/>
    <property type="project" value="UniProtKB-KW"/>
</dbReference>
<keyword evidence="21" id="KW-0175">Coiled coil</keyword>
<feature type="transmembrane region" description="Helical" evidence="22">
    <location>
        <begin position="108"/>
        <end position="128"/>
    </location>
</feature>
<feature type="transmembrane region" description="Helical" evidence="22">
    <location>
        <begin position="167"/>
        <end position="186"/>
    </location>
</feature>
<evidence type="ECO:0000256" key="12">
    <source>
        <dbReference type="ARBA" id="ARBA00022723"/>
    </source>
</evidence>
<evidence type="ECO:0000313" key="24">
    <source>
        <dbReference type="EMBL" id="RCR66229.1"/>
    </source>
</evidence>
<evidence type="ECO:0000256" key="2">
    <source>
        <dbReference type="ARBA" id="ARBA00001966"/>
    </source>
</evidence>
<keyword evidence="15" id="KW-0408">Iron</keyword>
<dbReference type="InterPro" id="IPR003594">
    <property type="entry name" value="HATPase_dom"/>
</dbReference>
<dbReference type="GO" id="GO:0046872">
    <property type="term" value="F:metal ion binding"/>
    <property type="evidence" value="ECO:0007669"/>
    <property type="project" value="UniProtKB-KW"/>
</dbReference>
<dbReference type="OrthoDB" id="1523646at2"/>
<dbReference type="PROSITE" id="PS50109">
    <property type="entry name" value="HIS_KIN"/>
    <property type="match status" value="1"/>
</dbReference>
<evidence type="ECO:0000256" key="5">
    <source>
        <dbReference type="ARBA" id="ARBA00012438"/>
    </source>
</evidence>
<dbReference type="EMBL" id="QOWE01000030">
    <property type="protein sequence ID" value="RCR66229.1"/>
    <property type="molecule type" value="Genomic_DNA"/>
</dbReference>
<dbReference type="Gene3D" id="3.30.565.10">
    <property type="entry name" value="Histidine kinase-like ATPase, C-terminal domain"/>
    <property type="match status" value="1"/>
</dbReference>
<evidence type="ECO:0000256" key="1">
    <source>
        <dbReference type="ARBA" id="ARBA00000085"/>
    </source>
</evidence>
<dbReference type="InterPro" id="IPR011712">
    <property type="entry name" value="Sig_transdc_His_kin_sub3_dim/P"/>
</dbReference>
<keyword evidence="12" id="KW-0479">Metal-binding</keyword>
<dbReference type="SMART" id="SM00387">
    <property type="entry name" value="HATPase_c"/>
    <property type="match status" value="1"/>
</dbReference>
<keyword evidence="16" id="KW-0902">Two-component regulatory system</keyword>
<keyword evidence="9" id="KW-0963">Cytoplasm</keyword>
<organism evidence="24 25">
    <name type="scientific">Larkinella punicea</name>
    <dbReference type="NCBI Taxonomy" id="2315727"/>
    <lineage>
        <taxon>Bacteria</taxon>
        <taxon>Pseudomonadati</taxon>
        <taxon>Bacteroidota</taxon>
        <taxon>Cytophagia</taxon>
        <taxon>Cytophagales</taxon>
        <taxon>Spirosomataceae</taxon>
        <taxon>Larkinella</taxon>
    </lineage>
</organism>
<keyword evidence="10" id="KW-0808">Transferase</keyword>
<feature type="transmembrane region" description="Helical" evidence="22">
    <location>
        <begin position="206"/>
        <end position="226"/>
    </location>
</feature>
<comment type="catalytic activity">
    <reaction evidence="1">
        <text>ATP + protein L-histidine = ADP + protein N-phospho-L-histidine.</text>
        <dbReference type="EC" id="2.7.13.3"/>
    </reaction>
</comment>
<dbReference type="Pfam" id="PF02518">
    <property type="entry name" value="HATPase_c"/>
    <property type="match status" value="1"/>
</dbReference>
<evidence type="ECO:0000256" key="11">
    <source>
        <dbReference type="ARBA" id="ARBA00022692"/>
    </source>
</evidence>
<evidence type="ECO:0000256" key="8">
    <source>
        <dbReference type="ARBA" id="ARBA00022485"/>
    </source>
</evidence>
<feature type="transmembrane region" description="Helical" evidence="22">
    <location>
        <begin position="12"/>
        <end position="31"/>
    </location>
</feature>
<feature type="transmembrane region" description="Helical" evidence="22">
    <location>
        <begin position="73"/>
        <end position="96"/>
    </location>
</feature>
<protein>
    <recommendedName>
        <fullName evidence="6">Oxygen sensor histidine kinase NreB</fullName>
        <ecNumber evidence="5">2.7.13.3</ecNumber>
    </recommendedName>
    <alternativeName>
        <fullName evidence="20">Nitrogen regulation protein B</fullName>
    </alternativeName>
</protein>
<evidence type="ECO:0000256" key="14">
    <source>
        <dbReference type="ARBA" id="ARBA00022989"/>
    </source>
</evidence>
<evidence type="ECO:0000256" key="10">
    <source>
        <dbReference type="ARBA" id="ARBA00022679"/>
    </source>
</evidence>
<evidence type="ECO:0000256" key="20">
    <source>
        <dbReference type="ARBA" id="ARBA00030800"/>
    </source>
</evidence>
<keyword evidence="25" id="KW-1185">Reference proteome</keyword>
<dbReference type="AlphaFoldDB" id="A0A368JEX4"/>
<feature type="transmembrane region" description="Helical" evidence="22">
    <location>
        <begin position="140"/>
        <end position="160"/>
    </location>
</feature>
<evidence type="ECO:0000256" key="6">
    <source>
        <dbReference type="ARBA" id="ARBA00017322"/>
    </source>
</evidence>
<gene>
    <name evidence="24" type="ORF">DUE52_28160</name>
</gene>
<accession>A0A368JEX4</accession>
<keyword evidence="11 22" id="KW-0812">Transmembrane</keyword>
<dbReference type="CDD" id="cd16917">
    <property type="entry name" value="HATPase_UhpB-NarQ-NarX-like"/>
    <property type="match status" value="1"/>
</dbReference>
<evidence type="ECO:0000256" key="18">
    <source>
        <dbReference type="ARBA" id="ARBA00023136"/>
    </source>
</evidence>
<dbReference type="InterPro" id="IPR005467">
    <property type="entry name" value="His_kinase_dom"/>
</dbReference>
<dbReference type="InterPro" id="IPR004358">
    <property type="entry name" value="Sig_transdc_His_kin-like_C"/>
</dbReference>
<dbReference type="Pfam" id="PF07695">
    <property type="entry name" value="7TMR-DISM_7TM"/>
    <property type="match status" value="1"/>
</dbReference>
<evidence type="ECO:0000259" key="23">
    <source>
        <dbReference type="PROSITE" id="PS50109"/>
    </source>
</evidence>
<dbReference type="RefSeq" id="WP_114409431.1">
    <property type="nucleotide sequence ID" value="NZ_QOWE01000030.1"/>
</dbReference>
<evidence type="ECO:0000256" key="17">
    <source>
        <dbReference type="ARBA" id="ARBA00023014"/>
    </source>
</evidence>
<proteinExistence type="predicted"/>
<dbReference type="PANTHER" id="PTHR24421:SF37">
    <property type="entry name" value="SENSOR HISTIDINE KINASE NARS"/>
    <property type="match status" value="1"/>
</dbReference>
<dbReference type="PANTHER" id="PTHR24421">
    <property type="entry name" value="NITRATE/NITRITE SENSOR PROTEIN NARX-RELATED"/>
    <property type="match status" value="1"/>
</dbReference>
<dbReference type="SUPFAM" id="SSF55874">
    <property type="entry name" value="ATPase domain of HSP90 chaperone/DNA topoisomerase II/histidine kinase"/>
    <property type="match status" value="1"/>
</dbReference>
<evidence type="ECO:0000256" key="3">
    <source>
        <dbReference type="ARBA" id="ARBA00004496"/>
    </source>
</evidence>
<keyword evidence="8" id="KW-0004">4Fe-4S</keyword>
<dbReference type="GO" id="GO:0046983">
    <property type="term" value="F:protein dimerization activity"/>
    <property type="evidence" value="ECO:0007669"/>
    <property type="project" value="InterPro"/>
</dbReference>
<feature type="transmembrane region" description="Helical" evidence="22">
    <location>
        <begin position="38"/>
        <end position="61"/>
    </location>
</feature>
<dbReference type="InterPro" id="IPR050482">
    <property type="entry name" value="Sensor_HK_TwoCompSys"/>
</dbReference>
<evidence type="ECO:0000313" key="25">
    <source>
        <dbReference type="Proteomes" id="UP000253383"/>
    </source>
</evidence>
<dbReference type="GO" id="GO:0000155">
    <property type="term" value="F:phosphorelay sensor kinase activity"/>
    <property type="evidence" value="ECO:0007669"/>
    <property type="project" value="InterPro"/>
</dbReference>
<dbReference type="PRINTS" id="PR00344">
    <property type="entry name" value="BCTRLSENSOR"/>
</dbReference>
<keyword evidence="18 22" id="KW-0472">Membrane</keyword>
<dbReference type="InterPro" id="IPR011623">
    <property type="entry name" value="7TMR_DISM_rcpt_extracell_dom1"/>
</dbReference>
<evidence type="ECO:0000256" key="16">
    <source>
        <dbReference type="ARBA" id="ARBA00023012"/>
    </source>
</evidence>
<evidence type="ECO:0000256" key="9">
    <source>
        <dbReference type="ARBA" id="ARBA00022490"/>
    </source>
</evidence>
<dbReference type="Proteomes" id="UP000253383">
    <property type="component" value="Unassembled WGS sequence"/>
</dbReference>
<keyword evidence="13" id="KW-0418">Kinase</keyword>
<keyword evidence="7" id="KW-1003">Cell membrane</keyword>
<comment type="caution">
    <text evidence="24">The sequence shown here is derived from an EMBL/GenBank/DDBJ whole genome shotgun (WGS) entry which is preliminary data.</text>
</comment>
<feature type="coiled-coil region" evidence="21">
    <location>
        <begin position="227"/>
        <end position="265"/>
    </location>
</feature>
<comment type="function">
    <text evidence="19">Member of the two-component regulatory system NreB/NreC involved in the control of dissimilatory nitrate/nitrite reduction in response to oxygen. NreB functions as a direct oxygen sensor histidine kinase which is autophosphorylated, in the absence of oxygen, probably at the conserved histidine residue, and transfers its phosphate group probably to a conserved aspartate residue of NreC. NreB/NreC activates the expression of the nitrate (narGHJI) and nitrite (nir) reductase operons, as well as the putative nitrate transporter gene narT.</text>
</comment>
<name>A0A368JEX4_9BACT</name>
<dbReference type="GO" id="GO:0005737">
    <property type="term" value="C:cytoplasm"/>
    <property type="evidence" value="ECO:0007669"/>
    <property type="project" value="UniProtKB-SubCell"/>
</dbReference>
<evidence type="ECO:0000256" key="4">
    <source>
        <dbReference type="ARBA" id="ARBA00004651"/>
    </source>
</evidence>
<feature type="domain" description="Histidine kinase" evidence="23">
    <location>
        <begin position="265"/>
        <end position="457"/>
    </location>
</feature>
<evidence type="ECO:0000256" key="13">
    <source>
        <dbReference type="ARBA" id="ARBA00022777"/>
    </source>
</evidence>
<reference evidence="24 25" key="1">
    <citation type="submission" date="2018-07" db="EMBL/GenBank/DDBJ databases">
        <title>Genome analysis of Larkinella rosea.</title>
        <authorList>
            <person name="Zhou Z."/>
            <person name="Wang G."/>
        </authorList>
    </citation>
    <scope>NUCLEOTIDE SEQUENCE [LARGE SCALE GENOMIC DNA]</scope>
    <source>
        <strain evidence="25">zzj9</strain>
    </source>
</reference>
<comment type="subcellular location">
    <subcellularLocation>
        <location evidence="4">Cell membrane</location>
        <topology evidence="4">Multi-pass membrane protein</topology>
    </subcellularLocation>
    <subcellularLocation>
        <location evidence="3">Cytoplasm</location>
    </subcellularLocation>
</comment>